<feature type="compositionally biased region" description="Polar residues" evidence="1">
    <location>
        <begin position="701"/>
        <end position="737"/>
    </location>
</feature>
<reference evidence="3 4" key="1">
    <citation type="submission" date="2019-01" db="EMBL/GenBank/DDBJ databases">
        <title>Sequencing of cultivated peanut Arachis hypogaea provides insights into genome evolution and oil improvement.</title>
        <authorList>
            <person name="Chen X."/>
        </authorList>
    </citation>
    <scope>NUCLEOTIDE SEQUENCE [LARGE SCALE GENOMIC DNA]</scope>
    <source>
        <strain evidence="4">cv. Fuhuasheng</strain>
        <tissue evidence="3">Leaves</tissue>
    </source>
</reference>
<keyword evidence="4" id="KW-1185">Reference proteome</keyword>
<feature type="compositionally biased region" description="Basic residues" evidence="1">
    <location>
        <begin position="783"/>
        <end position="794"/>
    </location>
</feature>
<feature type="region of interest" description="Disordered" evidence="1">
    <location>
        <begin position="529"/>
        <end position="563"/>
    </location>
</feature>
<feature type="compositionally biased region" description="Basic and acidic residues" evidence="1">
    <location>
        <begin position="244"/>
        <end position="255"/>
    </location>
</feature>
<name>A0A444Y900_ARAHY</name>
<evidence type="ECO:0000259" key="2">
    <source>
        <dbReference type="Pfam" id="PF26130"/>
    </source>
</evidence>
<dbReference type="InterPro" id="IPR036875">
    <property type="entry name" value="Znf_CCHC_sf"/>
</dbReference>
<feature type="compositionally biased region" description="Basic residues" evidence="1">
    <location>
        <begin position="540"/>
        <end position="550"/>
    </location>
</feature>
<feature type="compositionally biased region" description="Basic and acidic residues" evidence="1">
    <location>
        <begin position="305"/>
        <end position="315"/>
    </location>
</feature>
<dbReference type="InterPro" id="IPR058594">
    <property type="entry name" value="PB1-like_dom_pln"/>
</dbReference>
<sequence length="794" mass="88263">MLTWWPVFADKRGRDVALEAWREEEGYKARGIIESRVTVLKWHRGITIVRKEQPYEEMDRLVTFVYHHMGCLKKVRDGNVIYEGGFVTEIHRVNVETCNLFFVEGLFLDLGYPGYNEAYWLEPGFELGQGLRVLRTDAEVMRMCESAIKNDNTVHLYFDHPIDANPEIINDDVVSSGSSESVVEVNPPGDERETEVVSEKTGEVNQLSKALTVVVKKTLNEVVTEKGVDVNESEAGEGGVMNEDVNHGNGDKETKQPAAPEKVVKRVRKRHPRPPPSGLSQERRAAESEQPEGDPLEAETVNEQTYERNDDDAHVANEGANNEEPLVDEMRAEEAATQNAGGVNLEEPVVDDLRAEETATENAAETQRKDRTNSRRNHPRPQPSGQRIVPGKDDEAPRVEVPNPNRADGEMGPEMYQYESDELYSPPGSDDEDEPVFPQHNPNTPFGKITLELNMEFETMEHFKAAVQKYNIQIGRQVFYLRNEKKMCRVICYDPDCPWLCYCSRTNYPASFQIKTFVDEHTCPRNNKRLPCLPPPYKRPIGRPSKKRKKDSSEQDSGSQYHAKRRYGQITCQTCKRVGHNSRTCPERSNGAAAQEEGIDEDEAREQEANWEETMEAAHAAHVADEENLTQNHPQSQPDENTEADLSTTTTAAPPNAATTPATSSGPAPPVAARPIEPTPPIPPTRGRGRTIRRGRPPTSTAPQTRVASHDAGSNCQIPATPTNAAGPSTGPGSMSQGPLGRPTLQAQYSASSRPPTVTRETMAAANPATQSRFTGFMSTPSLKKKKPSASIKK</sequence>
<feature type="region of interest" description="Disordered" evidence="1">
    <location>
        <begin position="627"/>
        <end position="794"/>
    </location>
</feature>
<feature type="compositionally biased region" description="Pro residues" evidence="1">
    <location>
        <begin position="667"/>
        <end position="684"/>
    </location>
</feature>
<feature type="region of interest" description="Disordered" evidence="1">
    <location>
        <begin position="580"/>
        <end position="615"/>
    </location>
</feature>
<feature type="compositionally biased region" description="Polar residues" evidence="1">
    <location>
        <begin position="629"/>
        <end position="639"/>
    </location>
</feature>
<feature type="compositionally biased region" description="Acidic residues" evidence="1">
    <location>
        <begin position="597"/>
        <end position="615"/>
    </location>
</feature>
<dbReference type="AlphaFoldDB" id="A0A444Y900"/>
<feature type="compositionally biased region" description="Low complexity" evidence="1">
    <location>
        <begin position="647"/>
        <end position="666"/>
    </location>
</feature>
<dbReference type="Proteomes" id="UP000289738">
    <property type="component" value="Chromosome B08"/>
</dbReference>
<accession>A0A444Y900</accession>
<dbReference type="EMBL" id="SDMP01000018">
    <property type="protein sequence ID" value="RYQ98327.1"/>
    <property type="molecule type" value="Genomic_DNA"/>
</dbReference>
<protein>
    <recommendedName>
        <fullName evidence="2">PB1-like domain-containing protein</fullName>
    </recommendedName>
</protein>
<proteinExistence type="predicted"/>
<feature type="compositionally biased region" description="Polar residues" evidence="1">
    <location>
        <begin position="768"/>
        <end position="778"/>
    </location>
</feature>
<feature type="compositionally biased region" description="Basic residues" evidence="1">
    <location>
        <begin position="687"/>
        <end position="696"/>
    </location>
</feature>
<dbReference type="GO" id="GO:0008270">
    <property type="term" value="F:zinc ion binding"/>
    <property type="evidence" value="ECO:0007669"/>
    <property type="project" value="InterPro"/>
</dbReference>
<evidence type="ECO:0000313" key="4">
    <source>
        <dbReference type="Proteomes" id="UP000289738"/>
    </source>
</evidence>
<feature type="region of interest" description="Disordered" evidence="1">
    <location>
        <begin position="228"/>
        <end position="412"/>
    </location>
</feature>
<feature type="domain" description="PB1-like" evidence="2">
    <location>
        <begin position="58"/>
        <end position="160"/>
    </location>
</feature>
<gene>
    <name evidence="3" type="ORF">Ahy_B08g094379</name>
</gene>
<feature type="compositionally biased region" description="Polar residues" evidence="1">
    <location>
        <begin position="745"/>
        <end position="760"/>
    </location>
</feature>
<evidence type="ECO:0000256" key="1">
    <source>
        <dbReference type="SAM" id="MobiDB-lite"/>
    </source>
</evidence>
<dbReference type="Pfam" id="PF26130">
    <property type="entry name" value="PB1-like"/>
    <property type="match status" value="1"/>
</dbReference>
<comment type="caution">
    <text evidence="3">The sequence shown here is derived from an EMBL/GenBank/DDBJ whole genome shotgun (WGS) entry which is preliminary data.</text>
</comment>
<dbReference type="GO" id="GO:0003676">
    <property type="term" value="F:nucleic acid binding"/>
    <property type="evidence" value="ECO:0007669"/>
    <property type="project" value="InterPro"/>
</dbReference>
<dbReference type="SUPFAM" id="SSF57756">
    <property type="entry name" value="Retrovirus zinc finger-like domains"/>
    <property type="match status" value="1"/>
</dbReference>
<organism evidence="3 4">
    <name type="scientific">Arachis hypogaea</name>
    <name type="common">Peanut</name>
    <dbReference type="NCBI Taxonomy" id="3818"/>
    <lineage>
        <taxon>Eukaryota</taxon>
        <taxon>Viridiplantae</taxon>
        <taxon>Streptophyta</taxon>
        <taxon>Embryophyta</taxon>
        <taxon>Tracheophyta</taxon>
        <taxon>Spermatophyta</taxon>
        <taxon>Magnoliopsida</taxon>
        <taxon>eudicotyledons</taxon>
        <taxon>Gunneridae</taxon>
        <taxon>Pentapetalae</taxon>
        <taxon>rosids</taxon>
        <taxon>fabids</taxon>
        <taxon>Fabales</taxon>
        <taxon>Fabaceae</taxon>
        <taxon>Papilionoideae</taxon>
        <taxon>50 kb inversion clade</taxon>
        <taxon>dalbergioids sensu lato</taxon>
        <taxon>Dalbergieae</taxon>
        <taxon>Pterocarpus clade</taxon>
        <taxon>Arachis</taxon>
    </lineage>
</organism>
<evidence type="ECO:0000313" key="3">
    <source>
        <dbReference type="EMBL" id="RYQ98327.1"/>
    </source>
</evidence>